<comment type="similarity">
    <text evidence="2">Belongs to the peptidase A22B family.</text>
</comment>
<dbReference type="AlphaFoldDB" id="A0A7I4XZ33"/>
<reference evidence="11" key="1">
    <citation type="submission" date="2020-12" db="UniProtKB">
        <authorList>
            <consortium name="WormBaseParasite"/>
        </authorList>
    </citation>
    <scope>IDENTIFICATION</scope>
    <source>
        <strain evidence="11">MHco3</strain>
    </source>
</reference>
<dbReference type="PANTHER" id="PTHR12174">
    <property type="entry name" value="SIGNAL PEPTIDE PEPTIDASE"/>
    <property type="match status" value="1"/>
</dbReference>
<dbReference type="GO" id="GO:0005765">
    <property type="term" value="C:lysosomal membrane"/>
    <property type="evidence" value="ECO:0007669"/>
    <property type="project" value="TreeGrafter"/>
</dbReference>
<dbReference type="OMA" id="SDPMISC"/>
<feature type="compositionally biased region" description="Polar residues" evidence="7">
    <location>
        <begin position="600"/>
        <end position="617"/>
    </location>
</feature>
<keyword evidence="6 8" id="KW-0472">Membrane</keyword>
<keyword evidence="9" id="KW-0732">Signal</keyword>
<keyword evidence="4" id="KW-0378">Hydrolase</keyword>
<evidence type="ECO:0000256" key="1">
    <source>
        <dbReference type="ARBA" id="ARBA00004127"/>
    </source>
</evidence>
<sequence length="617" mass="69666">MKFFATLLILTLLLGFCEARRATNGYATSFVFLTARNTDTGDEVQVCANYLQYKFRRIAPDEESAKPVGLSFWRNRYNQTRICPRPSGKEELLRYNGTAVPINYRIDYDGTNCTLPFKDAFRDASQYEVDQLKKYNAENAILLVDKGRQFVARWHDYLFSDFHDPYINATEAIPTFFLYTHVFQEEILGLAKDKNISQLQLRFHRPLEGLIDLSMVIIWLLAVGCVLGGGVWAFFRHRAGKDKLHVNASSSAGYTSQSDSNSSFESRCRCLARHSNFLAIIVLMIIVVGVLMIGFFFRPVLVTFFNVTLVLFGSISVYACIMAVLSNISFWECCTAKRCTWIPQHRCIPEGRPSFIQLMVFTLSFGICVVWFVYRRTPYAFILLDFINVTLCLHILKSLRLPSVKWISALMLCMFIYDAVMVFVTPFITRNGCSVMLEVATGIDCSSSGTDGYPMPPIDAALPEKFPMLMQVPHFDPMAACIDLEIEKGFQMTILGLGDIIIPGYLVTHCFTMNGFSERVRISYGILCSIGYGLGLIMTFCALAIMNMAQPALIYLVPCTLFPICIMAWMKGQFRLLWNGAEDLTDSTASLKPNTDDDTGPQNDVINNEESSSTRQV</sequence>
<dbReference type="GO" id="GO:0042500">
    <property type="term" value="F:aspartic endopeptidase activity, intramembrane cleaving"/>
    <property type="evidence" value="ECO:0007669"/>
    <property type="project" value="InterPro"/>
</dbReference>
<keyword evidence="3 8" id="KW-0812">Transmembrane</keyword>
<evidence type="ECO:0000256" key="2">
    <source>
        <dbReference type="ARBA" id="ARBA00006859"/>
    </source>
</evidence>
<feature type="transmembrane region" description="Helical" evidence="8">
    <location>
        <begin position="552"/>
        <end position="570"/>
    </location>
</feature>
<dbReference type="InterPro" id="IPR007369">
    <property type="entry name" value="Peptidase_A22B_SPP"/>
</dbReference>
<feature type="transmembrane region" description="Helical" evidence="8">
    <location>
        <begin position="309"/>
        <end position="334"/>
    </location>
</feature>
<dbReference type="GO" id="GO:0030660">
    <property type="term" value="C:Golgi-associated vesicle membrane"/>
    <property type="evidence" value="ECO:0007669"/>
    <property type="project" value="TreeGrafter"/>
</dbReference>
<feature type="region of interest" description="Disordered" evidence="7">
    <location>
        <begin position="588"/>
        <end position="617"/>
    </location>
</feature>
<evidence type="ECO:0000313" key="11">
    <source>
        <dbReference type="WBParaSite" id="HCON_00031160-00001"/>
    </source>
</evidence>
<proteinExistence type="inferred from homology"/>
<feature type="chain" id="PRO_5029736300" evidence="9">
    <location>
        <begin position="20"/>
        <end position="617"/>
    </location>
</feature>
<evidence type="ECO:0000256" key="6">
    <source>
        <dbReference type="ARBA" id="ARBA00023136"/>
    </source>
</evidence>
<dbReference type="GO" id="GO:0033619">
    <property type="term" value="P:membrane protein proteolysis"/>
    <property type="evidence" value="ECO:0007669"/>
    <property type="project" value="TreeGrafter"/>
</dbReference>
<dbReference type="OrthoDB" id="29661at2759"/>
<evidence type="ECO:0000256" key="4">
    <source>
        <dbReference type="ARBA" id="ARBA00022801"/>
    </source>
</evidence>
<dbReference type="Proteomes" id="UP000025227">
    <property type="component" value="Unplaced"/>
</dbReference>
<dbReference type="PANTHER" id="PTHR12174:SF103">
    <property type="entry name" value="INTRAMEMBRANE PROTEASE (IMPAS) FAMILY"/>
    <property type="match status" value="1"/>
</dbReference>
<feature type="transmembrane region" description="Helical" evidence="8">
    <location>
        <begin position="213"/>
        <end position="235"/>
    </location>
</feature>
<evidence type="ECO:0000256" key="9">
    <source>
        <dbReference type="SAM" id="SignalP"/>
    </source>
</evidence>
<feature type="transmembrane region" description="Helical" evidence="8">
    <location>
        <begin position="355"/>
        <end position="373"/>
    </location>
</feature>
<feature type="transmembrane region" description="Helical" evidence="8">
    <location>
        <begin position="524"/>
        <end position="546"/>
    </location>
</feature>
<dbReference type="GO" id="GO:0098554">
    <property type="term" value="C:cytoplasmic side of endoplasmic reticulum membrane"/>
    <property type="evidence" value="ECO:0007669"/>
    <property type="project" value="TreeGrafter"/>
</dbReference>
<evidence type="ECO:0000256" key="3">
    <source>
        <dbReference type="ARBA" id="ARBA00022692"/>
    </source>
</evidence>
<organism evidence="10 11">
    <name type="scientific">Haemonchus contortus</name>
    <name type="common">Barber pole worm</name>
    <dbReference type="NCBI Taxonomy" id="6289"/>
    <lineage>
        <taxon>Eukaryota</taxon>
        <taxon>Metazoa</taxon>
        <taxon>Ecdysozoa</taxon>
        <taxon>Nematoda</taxon>
        <taxon>Chromadorea</taxon>
        <taxon>Rhabditida</taxon>
        <taxon>Rhabditina</taxon>
        <taxon>Rhabditomorpha</taxon>
        <taxon>Strongyloidea</taxon>
        <taxon>Trichostrongylidae</taxon>
        <taxon>Haemonchus</taxon>
    </lineage>
</organism>
<dbReference type="InterPro" id="IPR006639">
    <property type="entry name" value="Preselin/SPP"/>
</dbReference>
<feature type="signal peptide" evidence="9">
    <location>
        <begin position="1"/>
        <end position="19"/>
    </location>
</feature>
<name>A0A7I4XZ33_HAECO</name>
<keyword evidence="5 8" id="KW-1133">Transmembrane helix</keyword>
<evidence type="ECO:0000256" key="8">
    <source>
        <dbReference type="SAM" id="Phobius"/>
    </source>
</evidence>
<dbReference type="WBParaSite" id="HCON_00031160-00001">
    <property type="protein sequence ID" value="HCON_00031160-00001"/>
    <property type="gene ID" value="HCON_00031160"/>
</dbReference>
<dbReference type="GO" id="GO:0098553">
    <property type="term" value="C:lumenal side of endoplasmic reticulum membrane"/>
    <property type="evidence" value="ECO:0007669"/>
    <property type="project" value="TreeGrafter"/>
</dbReference>
<keyword evidence="10" id="KW-1185">Reference proteome</keyword>
<feature type="transmembrane region" description="Helical" evidence="8">
    <location>
        <begin position="277"/>
        <end position="297"/>
    </location>
</feature>
<evidence type="ECO:0000313" key="10">
    <source>
        <dbReference type="Proteomes" id="UP000025227"/>
    </source>
</evidence>
<protein>
    <submittedName>
        <fullName evidence="11">Signal peptide peptidase domain containing protein</fullName>
    </submittedName>
</protein>
<comment type="subcellular location">
    <subcellularLocation>
        <location evidence="1">Endomembrane system</location>
        <topology evidence="1">Multi-pass membrane protein</topology>
    </subcellularLocation>
</comment>
<dbReference type="Pfam" id="PF04258">
    <property type="entry name" value="Peptidase_A22B"/>
    <property type="match status" value="1"/>
</dbReference>
<dbReference type="SMART" id="SM00730">
    <property type="entry name" value="PSN"/>
    <property type="match status" value="1"/>
</dbReference>
<feature type="transmembrane region" description="Helical" evidence="8">
    <location>
        <begin position="492"/>
        <end position="512"/>
    </location>
</feature>
<feature type="transmembrane region" description="Helical" evidence="8">
    <location>
        <begin position="408"/>
        <end position="428"/>
    </location>
</feature>
<accession>A0A7I4XZ33</accession>
<evidence type="ECO:0000256" key="5">
    <source>
        <dbReference type="ARBA" id="ARBA00022989"/>
    </source>
</evidence>
<evidence type="ECO:0000256" key="7">
    <source>
        <dbReference type="SAM" id="MobiDB-lite"/>
    </source>
</evidence>
<feature type="transmembrane region" description="Helical" evidence="8">
    <location>
        <begin position="379"/>
        <end position="396"/>
    </location>
</feature>